<dbReference type="InterPro" id="IPR049514">
    <property type="entry name" value="Fic-like_C"/>
</dbReference>
<dbReference type="Pfam" id="PF04326">
    <property type="entry name" value="SLFN_AlbA_2"/>
    <property type="match status" value="1"/>
</dbReference>
<evidence type="ECO:0000259" key="3">
    <source>
        <dbReference type="Pfam" id="PF21247"/>
    </source>
</evidence>
<organism evidence="4 5">
    <name type="scientific">Achromobacter mucicolens</name>
    <dbReference type="NCBI Taxonomy" id="1389922"/>
    <lineage>
        <taxon>Bacteria</taxon>
        <taxon>Pseudomonadati</taxon>
        <taxon>Pseudomonadota</taxon>
        <taxon>Betaproteobacteria</taxon>
        <taxon>Burkholderiales</taxon>
        <taxon>Alcaligenaceae</taxon>
        <taxon>Achromobacter</taxon>
    </lineage>
</organism>
<sequence>MNQDELLARLGGIEWNDFECKKAQRAVPEDAYKTVSAFANTAGGWLVFGVSEANSRLEVTGVEEPDKVQNDFLAVLRGGQKLNRVIRVTPHRFELDGKHVFAFHIPEMPRLEKPVYLKGDPRQSYLRRGAGDEQFTQSELERFLRDAAQERYDGTVLTELAADACFDLDTVKWYQAQFARRNPEHAEITDPIAFLLNWNFVVEQGGKLHPTRAGLLLFGTGRFVRQILPRPVLDYQRIDTAFDQWSAEQRWHDRYVFEENIFQTWQGLVARYMRIAEHPFSLDPTTLRRNDDPPDYVAFREAAINLLIHQDYGDHGRKASIKLFTDRTVFWNPGDAFATEAELLDPTEKEVRNPAIVKAFRRIGLSDQAGTGIRAIFRNWRELGRTPPLLKNDKARKDFELVLINKPLVTEAMQRLRQTLGANLTPEQAGVLALALSLPEGELLTLTAIRGLGIGTTQQARAVADHLVRQQLLDPLSETQFQAREAIRQRFAQEAQAQAGDLAGAKSGPSRDQVGTKSGLSAEQQALLAQMTDEHDVATLMQWVGRSNRSKFREVVLTPLLALDLVEMTIPGKPNSSKQRYRLTAQGRAVRDEVGQ</sequence>
<proteinExistence type="predicted"/>
<feature type="region of interest" description="Disordered" evidence="1">
    <location>
        <begin position="498"/>
        <end position="519"/>
    </location>
</feature>
<dbReference type="InterPro" id="IPR038475">
    <property type="entry name" value="RecG_C_sf"/>
</dbReference>
<dbReference type="RefSeq" id="WP_279989455.1">
    <property type="nucleotide sequence ID" value="NZ_JAOBZK010000003.1"/>
</dbReference>
<dbReference type="Pfam" id="PF21247">
    <property type="entry name" value="Fic-like_C"/>
    <property type="match status" value="1"/>
</dbReference>
<comment type="caution">
    <text evidence="4">The sequence shown here is derived from an EMBL/GenBank/DDBJ whole genome shotgun (WGS) entry which is preliminary data.</text>
</comment>
<name>A0ABD4YQM9_9BURK</name>
<feature type="domain" description="Schlafen AlbA-2" evidence="2">
    <location>
        <begin position="14"/>
        <end position="134"/>
    </location>
</feature>
<dbReference type="Gene3D" id="3.30.565.60">
    <property type="match status" value="1"/>
</dbReference>
<dbReference type="Gene3D" id="3.30.950.30">
    <property type="entry name" value="Schlafen, AAA domain"/>
    <property type="match status" value="1"/>
</dbReference>
<evidence type="ECO:0000256" key="1">
    <source>
        <dbReference type="SAM" id="MobiDB-lite"/>
    </source>
</evidence>
<evidence type="ECO:0000313" key="4">
    <source>
        <dbReference type="EMBL" id="MDH1177234.1"/>
    </source>
</evidence>
<dbReference type="PANTHER" id="PTHR30595">
    <property type="entry name" value="GLPR-RELATED TRANSCRIPTIONAL REPRESSOR"/>
    <property type="match status" value="1"/>
</dbReference>
<dbReference type="AlphaFoldDB" id="A0ABD4YQM9"/>
<protein>
    <submittedName>
        <fullName evidence="4">DNA binding domain-containing protein</fullName>
    </submittedName>
</protein>
<feature type="region of interest" description="Disordered" evidence="1">
    <location>
        <begin position="573"/>
        <end position="596"/>
    </location>
</feature>
<dbReference type="InterPro" id="IPR038461">
    <property type="entry name" value="Schlafen_AlbA_2_dom_sf"/>
</dbReference>
<evidence type="ECO:0000259" key="2">
    <source>
        <dbReference type="Pfam" id="PF04326"/>
    </source>
</evidence>
<dbReference type="Proteomes" id="UP001158644">
    <property type="component" value="Unassembled WGS sequence"/>
</dbReference>
<feature type="domain" description="Filamentation induced by cAMP protein Fic-like C-terminal" evidence="3">
    <location>
        <begin position="526"/>
        <end position="584"/>
    </location>
</feature>
<reference evidence="4 5" key="1">
    <citation type="submission" date="2022-09" db="EMBL/GenBank/DDBJ databases">
        <title>Intensive care unit water sources are persistently colonized with multi-drug resistant bacteria and are the site of extensive horizontal gene transfer of antibiotic resistance genes.</title>
        <authorList>
            <person name="Diorio-Toth L."/>
        </authorList>
    </citation>
    <scope>NUCLEOTIDE SEQUENCE [LARGE SCALE GENOMIC DNA]</scope>
    <source>
        <strain evidence="4 5">GD03967</strain>
    </source>
</reference>
<dbReference type="PANTHER" id="PTHR30595:SF6">
    <property type="entry name" value="SCHLAFEN ALBA-2 DOMAIN-CONTAINING PROTEIN"/>
    <property type="match status" value="1"/>
</dbReference>
<accession>A0ABD4YQM9</accession>
<dbReference type="InterPro" id="IPR007421">
    <property type="entry name" value="Schlafen_AlbA_2_dom"/>
</dbReference>
<evidence type="ECO:0000313" key="5">
    <source>
        <dbReference type="Proteomes" id="UP001158644"/>
    </source>
</evidence>
<dbReference type="Pfam" id="PF13749">
    <property type="entry name" value="HATPase_c_4"/>
    <property type="match status" value="1"/>
</dbReference>
<dbReference type="EMBL" id="JAOBZK010000003">
    <property type="protein sequence ID" value="MDH1177234.1"/>
    <property type="molecule type" value="Genomic_DNA"/>
</dbReference>
<gene>
    <name evidence="4" type="ORF">N5C72_04050</name>
</gene>